<evidence type="ECO:0000313" key="2">
    <source>
        <dbReference type="Proteomes" id="UP000657372"/>
    </source>
</evidence>
<reference evidence="1 2" key="1">
    <citation type="submission" date="2020-11" db="EMBL/GenBank/DDBJ databases">
        <title>WGS of Herminiimonas contaminans strain Marseille-Q4544 isolated from planarians Schmidtea mediterranea.</title>
        <authorList>
            <person name="Kangale L."/>
        </authorList>
    </citation>
    <scope>NUCLEOTIDE SEQUENCE [LARGE SCALE GENOMIC DNA]</scope>
    <source>
        <strain evidence="1 2">Marseille-Q4544</strain>
    </source>
</reference>
<dbReference type="EMBL" id="JADOEL010000006">
    <property type="protein sequence ID" value="MBF8177884.1"/>
    <property type="molecule type" value="Genomic_DNA"/>
</dbReference>
<dbReference type="RefSeq" id="WP_195875439.1">
    <property type="nucleotide sequence ID" value="NZ_JADOEL010000006.1"/>
</dbReference>
<gene>
    <name evidence="1" type="ORF">IXC47_09340</name>
</gene>
<proteinExistence type="predicted"/>
<accession>A0ABS0EUX6</accession>
<organism evidence="1 2">
    <name type="scientific">Herminiimonas contaminans</name>
    <dbReference type="NCBI Taxonomy" id="1111140"/>
    <lineage>
        <taxon>Bacteria</taxon>
        <taxon>Pseudomonadati</taxon>
        <taxon>Pseudomonadota</taxon>
        <taxon>Betaproteobacteria</taxon>
        <taxon>Burkholderiales</taxon>
        <taxon>Oxalobacteraceae</taxon>
        <taxon>Herminiimonas</taxon>
    </lineage>
</organism>
<sequence length="48" mass="5506">MAFPAIQAAYPQSYPQDLWIDKKELKKRGLSALVDISHEVGWRLGLHQ</sequence>
<protein>
    <submittedName>
        <fullName evidence="1">Uncharacterized protein</fullName>
    </submittedName>
</protein>
<evidence type="ECO:0000313" key="1">
    <source>
        <dbReference type="EMBL" id="MBF8177884.1"/>
    </source>
</evidence>
<comment type="caution">
    <text evidence="1">The sequence shown here is derived from an EMBL/GenBank/DDBJ whole genome shotgun (WGS) entry which is preliminary data.</text>
</comment>
<dbReference type="Proteomes" id="UP000657372">
    <property type="component" value="Unassembled WGS sequence"/>
</dbReference>
<name>A0ABS0EUX6_9BURK</name>
<keyword evidence="2" id="KW-1185">Reference proteome</keyword>